<evidence type="ECO:0000256" key="7">
    <source>
        <dbReference type="ARBA" id="ARBA00023277"/>
    </source>
</evidence>
<evidence type="ECO:0000256" key="1">
    <source>
        <dbReference type="ARBA" id="ARBA00004937"/>
    </source>
</evidence>
<dbReference type="Proteomes" id="UP000037460">
    <property type="component" value="Unassembled WGS sequence"/>
</dbReference>
<evidence type="ECO:0000256" key="2">
    <source>
        <dbReference type="ARBA" id="ARBA00009975"/>
    </source>
</evidence>
<name>A0A0M0J7Q4_9EUKA</name>
<evidence type="ECO:0000256" key="6">
    <source>
        <dbReference type="ARBA" id="ARBA00023002"/>
    </source>
</evidence>
<dbReference type="AlphaFoldDB" id="A0A0M0J7Q4"/>
<keyword evidence="7 8" id="KW-0119">Carbohydrate metabolism</keyword>
<dbReference type="PANTHER" id="PTHR23429">
    <property type="entry name" value="GLUCOSE-6-PHOSPHATE 1-DEHYDROGENASE G6PD"/>
    <property type="match status" value="1"/>
</dbReference>
<dbReference type="EMBL" id="JWZX01003266">
    <property type="protein sequence ID" value="KOO22624.1"/>
    <property type="molecule type" value="Genomic_DNA"/>
</dbReference>
<dbReference type="PANTHER" id="PTHR23429:SF0">
    <property type="entry name" value="GLUCOSE-6-PHOSPHATE 1-DEHYDROGENASE"/>
    <property type="match status" value="1"/>
</dbReference>
<dbReference type="UniPathway" id="UPA00115">
    <property type="reaction ID" value="UER00408"/>
</dbReference>
<dbReference type="Gene3D" id="1.10.238.10">
    <property type="entry name" value="EF-hand"/>
    <property type="match status" value="1"/>
</dbReference>
<evidence type="ECO:0000256" key="5">
    <source>
        <dbReference type="ARBA" id="ARBA00022857"/>
    </source>
</evidence>
<dbReference type="InterPro" id="IPR036291">
    <property type="entry name" value="NAD(P)-bd_dom_sf"/>
</dbReference>
<evidence type="ECO:0000256" key="3">
    <source>
        <dbReference type="ARBA" id="ARBA00022526"/>
    </source>
</evidence>
<dbReference type="InterPro" id="IPR001282">
    <property type="entry name" value="G6P_DH"/>
</dbReference>
<dbReference type="Pfam" id="PF00479">
    <property type="entry name" value="G6PD_N"/>
    <property type="match status" value="1"/>
</dbReference>
<dbReference type="GO" id="GO:0009051">
    <property type="term" value="P:pentose-phosphate shunt, oxidative branch"/>
    <property type="evidence" value="ECO:0007669"/>
    <property type="project" value="TreeGrafter"/>
</dbReference>
<accession>A0A0M0J7Q4</accession>
<keyword evidence="4" id="KW-0106">Calcium</keyword>
<dbReference type="Gene3D" id="3.40.50.720">
    <property type="entry name" value="NAD(P)-binding Rossmann-like Domain"/>
    <property type="match status" value="1"/>
</dbReference>
<dbReference type="Pfam" id="PF02781">
    <property type="entry name" value="G6PD_C"/>
    <property type="match status" value="1"/>
</dbReference>
<reference evidence="11" key="1">
    <citation type="journal article" date="2015" name="PLoS Genet.">
        <title>Genome Sequence and Transcriptome Analyses of Chrysochromulina tobin: Metabolic Tools for Enhanced Algal Fitness in the Prominent Order Prymnesiales (Haptophyceae).</title>
        <authorList>
            <person name="Hovde B.T."/>
            <person name="Deodato C.R."/>
            <person name="Hunsperger H.M."/>
            <person name="Ryken S.A."/>
            <person name="Yost W."/>
            <person name="Jha R.K."/>
            <person name="Patterson J."/>
            <person name="Monnat R.J. Jr."/>
            <person name="Barlow S.B."/>
            <person name="Starkenburg S.R."/>
            <person name="Cattolico R.A."/>
        </authorList>
    </citation>
    <scope>NUCLEOTIDE SEQUENCE</scope>
    <source>
        <strain evidence="11">CCMP291</strain>
    </source>
</reference>
<dbReference type="Gene3D" id="3.30.360.10">
    <property type="entry name" value="Dihydrodipicolinate Reductase, domain 2"/>
    <property type="match status" value="1"/>
</dbReference>
<protein>
    <recommendedName>
        <fullName evidence="8">Glucose-6-phosphate 1-dehydrogenase</fullName>
        <ecNumber evidence="8">1.1.1.49</ecNumber>
    </recommendedName>
</protein>
<dbReference type="OrthoDB" id="60984at2759"/>
<dbReference type="SUPFAM" id="SSF55347">
    <property type="entry name" value="Glyceraldehyde-3-phosphate dehydrogenase-like, C-terminal domain"/>
    <property type="match status" value="1"/>
</dbReference>
<proteinExistence type="inferred from homology"/>
<evidence type="ECO:0000256" key="4">
    <source>
        <dbReference type="ARBA" id="ARBA00022837"/>
    </source>
</evidence>
<dbReference type="InterPro" id="IPR018247">
    <property type="entry name" value="EF_Hand_1_Ca_BS"/>
</dbReference>
<dbReference type="SMART" id="SM00054">
    <property type="entry name" value="EFh"/>
    <property type="match status" value="1"/>
</dbReference>
<dbReference type="PROSITE" id="PS00018">
    <property type="entry name" value="EF_HAND_1"/>
    <property type="match status" value="1"/>
</dbReference>
<dbReference type="PRINTS" id="PR00079">
    <property type="entry name" value="G6PDHDRGNASE"/>
</dbReference>
<dbReference type="InterPro" id="IPR019796">
    <property type="entry name" value="G6P_DH_AS"/>
</dbReference>
<evidence type="ECO:0000313" key="10">
    <source>
        <dbReference type="EMBL" id="KOO22624.1"/>
    </source>
</evidence>
<keyword evidence="5 8" id="KW-0521">NADP</keyword>
<comment type="caution">
    <text evidence="10">The sequence shown here is derived from an EMBL/GenBank/DDBJ whole genome shotgun (WGS) entry which is preliminary data.</text>
</comment>
<dbReference type="InterPro" id="IPR022674">
    <property type="entry name" value="G6P_DH_NAD-bd"/>
</dbReference>
<dbReference type="GO" id="GO:0050661">
    <property type="term" value="F:NADP binding"/>
    <property type="evidence" value="ECO:0007669"/>
    <property type="project" value="InterPro"/>
</dbReference>
<dbReference type="GO" id="GO:0006006">
    <property type="term" value="P:glucose metabolic process"/>
    <property type="evidence" value="ECO:0007669"/>
    <property type="project" value="UniProtKB-KW"/>
</dbReference>
<dbReference type="SUPFAM" id="SSF47473">
    <property type="entry name" value="EF-hand"/>
    <property type="match status" value="1"/>
</dbReference>
<dbReference type="SUPFAM" id="SSF51735">
    <property type="entry name" value="NAD(P)-binding Rossmann-fold domains"/>
    <property type="match status" value="1"/>
</dbReference>
<dbReference type="NCBIfam" id="TIGR00871">
    <property type="entry name" value="zwf"/>
    <property type="match status" value="1"/>
</dbReference>
<comment type="pathway">
    <text evidence="1 8">Carbohydrate degradation; pentose phosphate pathway; D-ribulose 5-phosphate from D-glucose 6-phosphate (oxidative stage): step 1/3.</text>
</comment>
<evidence type="ECO:0000259" key="9">
    <source>
        <dbReference type="PROSITE" id="PS50222"/>
    </source>
</evidence>
<sequence length="610" mass="68798">MSMPLTVVIFGATGDLAKKKLFPALYQLCLHKHLPRSLDIVGYGRSDVNLPEFINKQCAGIKEDPQYAKHLFTSRIRFHAGGYDEDESYARLAASICEYEATQPAANGIGNRLYFLSVPPSVFGAVVDAVSKHGRAPAGGFTRLMIEKPFGRDSGTFAELNQLTSSCFRESQLFRLDHYLGKEVILNIPTLRWANQIFEPVWSRQYIESVQLTFKEDLGTAGRGGYFDSVGIIRDIIQNHLLQAFMWLAMEPPTAMSAAEIVKAKVSLLRSVSTLYLGDGDGGGGFGSVFLGQYSRHGDEPGYLDDKTVPAGSTCPTFAACVLEVNTARWRGVPFLFTAGKGMDERVCELRVRFKPQPHNAMMGIVGHQNELVMRIQPDEALYIISVAKEPGITAEQVRKPVVMDMSYAQQFTGAYLGDAYERMFLNCARGDQSLFVSEAELFEAWRIFTPLLHEIDERRPQPVRHPFGLYPRGYHEWVAARGVTIRETWNEFIALHGDRVDEMRQVFNELDKDKSGTLDFSELTALAKRFYDGREPTLKRIRAIFDELGTGGEHREHRFDASEDAGRRGQITFEQMLASAQRMQRAFEVELDDHRPYNLENQKSDRVMK</sequence>
<gene>
    <name evidence="10" type="ORF">Ctob_001621</name>
</gene>
<keyword evidence="6 8" id="KW-0560">Oxidoreductase</keyword>
<evidence type="ECO:0000313" key="11">
    <source>
        <dbReference type="Proteomes" id="UP000037460"/>
    </source>
</evidence>
<dbReference type="GO" id="GO:0005509">
    <property type="term" value="F:calcium ion binding"/>
    <property type="evidence" value="ECO:0007669"/>
    <property type="project" value="InterPro"/>
</dbReference>
<dbReference type="InterPro" id="IPR022675">
    <property type="entry name" value="G6P_DH_C"/>
</dbReference>
<dbReference type="CDD" id="cd00051">
    <property type="entry name" value="EFh"/>
    <property type="match status" value="1"/>
</dbReference>
<dbReference type="EC" id="1.1.1.49" evidence="8"/>
<dbReference type="Pfam" id="PF13499">
    <property type="entry name" value="EF-hand_7"/>
    <property type="match status" value="1"/>
</dbReference>
<dbReference type="PROSITE" id="PS00069">
    <property type="entry name" value="G6P_DEHYDROGENASE"/>
    <property type="match status" value="1"/>
</dbReference>
<keyword evidence="11" id="KW-1185">Reference proteome</keyword>
<comment type="similarity">
    <text evidence="2 8">Belongs to the glucose-6-phosphate dehydrogenase family.</text>
</comment>
<evidence type="ECO:0000256" key="8">
    <source>
        <dbReference type="RuleBase" id="RU362120"/>
    </source>
</evidence>
<dbReference type="GO" id="GO:0004345">
    <property type="term" value="F:glucose-6-phosphate dehydrogenase activity"/>
    <property type="evidence" value="ECO:0007669"/>
    <property type="project" value="UniProtKB-EC"/>
</dbReference>
<comment type="catalytic activity">
    <reaction evidence="8">
        <text>D-glucose 6-phosphate + NADP(+) = 6-phospho-D-glucono-1,5-lactone + NADPH + H(+)</text>
        <dbReference type="Rhea" id="RHEA:15841"/>
        <dbReference type="ChEBI" id="CHEBI:15378"/>
        <dbReference type="ChEBI" id="CHEBI:57783"/>
        <dbReference type="ChEBI" id="CHEBI:57955"/>
        <dbReference type="ChEBI" id="CHEBI:58349"/>
        <dbReference type="ChEBI" id="CHEBI:61548"/>
        <dbReference type="EC" id="1.1.1.49"/>
    </reaction>
</comment>
<feature type="domain" description="EF-hand" evidence="9">
    <location>
        <begin position="499"/>
        <end position="534"/>
    </location>
</feature>
<dbReference type="InterPro" id="IPR011992">
    <property type="entry name" value="EF-hand-dom_pair"/>
</dbReference>
<comment type="function">
    <text evidence="8">Catalyzes the rate-limiting step of the oxidative pentose-phosphate pathway, which represents a route for the dissimilation of carbohydrates besides glycolysis.</text>
</comment>
<organism evidence="10 11">
    <name type="scientific">Chrysochromulina tobinii</name>
    <dbReference type="NCBI Taxonomy" id="1460289"/>
    <lineage>
        <taxon>Eukaryota</taxon>
        <taxon>Haptista</taxon>
        <taxon>Haptophyta</taxon>
        <taxon>Prymnesiophyceae</taxon>
        <taxon>Prymnesiales</taxon>
        <taxon>Chrysochromulinaceae</taxon>
        <taxon>Chrysochromulina</taxon>
    </lineage>
</organism>
<dbReference type="PROSITE" id="PS50222">
    <property type="entry name" value="EF_HAND_2"/>
    <property type="match status" value="1"/>
</dbReference>
<dbReference type="HAMAP" id="MF_00966">
    <property type="entry name" value="G6PD"/>
    <property type="match status" value="1"/>
</dbReference>
<dbReference type="InterPro" id="IPR002048">
    <property type="entry name" value="EF_hand_dom"/>
</dbReference>
<keyword evidence="3 8" id="KW-0313">Glucose metabolism</keyword>